<dbReference type="SMART" id="SM00062">
    <property type="entry name" value="PBPb"/>
    <property type="match status" value="1"/>
</dbReference>
<evidence type="ECO:0000259" key="2">
    <source>
        <dbReference type="SMART" id="SM00062"/>
    </source>
</evidence>
<dbReference type="InterPro" id="IPR001638">
    <property type="entry name" value="Solute-binding_3/MltF_N"/>
</dbReference>
<evidence type="ECO:0000313" key="4">
    <source>
        <dbReference type="Proteomes" id="UP001597156"/>
    </source>
</evidence>
<feature type="domain" description="Solute-binding protein family 3/N-terminal" evidence="2">
    <location>
        <begin position="38"/>
        <end position="275"/>
    </location>
</feature>
<evidence type="ECO:0000313" key="3">
    <source>
        <dbReference type="EMBL" id="MFD1124870.1"/>
    </source>
</evidence>
<dbReference type="Pfam" id="PF00497">
    <property type="entry name" value="SBP_bac_3"/>
    <property type="match status" value="1"/>
</dbReference>
<keyword evidence="1" id="KW-0732">Signal</keyword>
<gene>
    <name evidence="3" type="ORF">ACFQ22_05750</name>
</gene>
<dbReference type="PROSITE" id="PS51257">
    <property type="entry name" value="PROKAR_LIPOPROTEIN"/>
    <property type="match status" value="1"/>
</dbReference>
<comment type="caution">
    <text evidence="3">The sequence shown here is derived from an EMBL/GenBank/DDBJ whole genome shotgun (WGS) entry which is preliminary data.</text>
</comment>
<sequence>MKKHKVLLGISTVILLIISGLGLSGCSNSAKGANSKKTITVGTSGAPRPFTYVNGSHKLVGYDIDTVRALGKYLPGYKIKFQKTEFSSILEGLDSGRFQIGANNFAANPQRKEKYYFSKPIFKDQYVMVVKKNNQSIRRLSDISGKTTISAPGVNFTTAIENFNKTAKKKSKITYSTEDPSKTLQDVQDNKYDYVLIDKPLYSNYKKTFNLKSLKAIDVSQADSKKISAATPYSYLLIDKTSEGKQLLGKINKALEKIQTNGTAKKISEKYFYGNYTPNK</sequence>
<accession>A0ABW3PIX3</accession>
<proteinExistence type="predicted"/>
<dbReference type="EMBL" id="JBHTLH010000015">
    <property type="protein sequence ID" value="MFD1124870.1"/>
    <property type="molecule type" value="Genomic_DNA"/>
</dbReference>
<reference evidence="4" key="1">
    <citation type="journal article" date="2019" name="Int. J. Syst. Evol. Microbiol.">
        <title>The Global Catalogue of Microorganisms (GCM) 10K type strain sequencing project: providing services to taxonomists for standard genome sequencing and annotation.</title>
        <authorList>
            <consortium name="The Broad Institute Genomics Platform"/>
            <consortium name="The Broad Institute Genome Sequencing Center for Infectious Disease"/>
            <person name="Wu L."/>
            <person name="Ma J."/>
        </authorList>
    </citation>
    <scope>NUCLEOTIDE SEQUENCE [LARGE SCALE GENOMIC DNA]</scope>
    <source>
        <strain evidence="4">CCUG 71848</strain>
    </source>
</reference>
<organism evidence="3 4">
    <name type="scientific">Lentilactobacillus raoultii</name>
    <dbReference type="NCBI Taxonomy" id="1987503"/>
    <lineage>
        <taxon>Bacteria</taxon>
        <taxon>Bacillati</taxon>
        <taxon>Bacillota</taxon>
        <taxon>Bacilli</taxon>
        <taxon>Lactobacillales</taxon>
        <taxon>Lactobacillaceae</taxon>
        <taxon>Lentilactobacillus</taxon>
    </lineage>
</organism>
<dbReference type="Proteomes" id="UP001597156">
    <property type="component" value="Unassembled WGS sequence"/>
</dbReference>
<dbReference type="PANTHER" id="PTHR35936">
    <property type="entry name" value="MEMBRANE-BOUND LYTIC MUREIN TRANSGLYCOSYLASE F"/>
    <property type="match status" value="1"/>
</dbReference>
<dbReference type="SUPFAM" id="SSF53850">
    <property type="entry name" value="Periplasmic binding protein-like II"/>
    <property type="match status" value="1"/>
</dbReference>
<evidence type="ECO:0000256" key="1">
    <source>
        <dbReference type="ARBA" id="ARBA00022729"/>
    </source>
</evidence>
<name>A0ABW3PIX3_9LACO</name>
<dbReference type="PANTHER" id="PTHR35936:SF19">
    <property type="entry name" value="AMINO-ACID-BINDING PROTEIN YXEM-RELATED"/>
    <property type="match status" value="1"/>
</dbReference>
<protein>
    <submittedName>
        <fullName evidence="3">Transporter substrate-binding domain-containing protein</fullName>
    </submittedName>
</protein>
<keyword evidence="4" id="KW-1185">Reference proteome</keyword>
<dbReference type="Gene3D" id="3.40.190.10">
    <property type="entry name" value="Periplasmic binding protein-like II"/>
    <property type="match status" value="2"/>
</dbReference>
<dbReference type="RefSeq" id="WP_162919741.1">
    <property type="nucleotide sequence ID" value="NZ_JBHTLH010000015.1"/>
</dbReference>